<protein>
    <submittedName>
        <fullName evidence="1">15425_t:CDS:1</fullName>
    </submittedName>
</protein>
<evidence type="ECO:0000313" key="1">
    <source>
        <dbReference type="EMBL" id="CAG8760942.1"/>
    </source>
</evidence>
<dbReference type="Proteomes" id="UP000789920">
    <property type="component" value="Unassembled WGS sequence"/>
</dbReference>
<sequence length="367" mass="40839">MAEEEIELLEKVEFRLALAETDAQLEKILDAFLSPILLKLASSHEVVRTKVMSVLTHINKRTRSKNDIKLPLNPLLDLVCTDKVTQSAFVKNFAIIYLEMAYFRLIEEDKISNLPNLINNIASKPPALKQPLFHIILTVLQKFKPKPADSPSSLDPFNFAENLNDAKFLLASFLNVILYNVPQQPKSQLQQSTGGDSSSGQQEVSQNLAQLPPPGMSIKAVKFVTNDGKIQWSERMSDLKLIKLGILRFINSTVVLPDSLSEEIHLAKFLILLVASCDSVNEIVDGGEDGIKKMKRPDMENIGVVKKLYFLYQGTVNQGSAASTQQETSQQPASSALKLKIIGYLCRSKLATNTFPSMLQVAFDCLY</sequence>
<evidence type="ECO:0000313" key="2">
    <source>
        <dbReference type="Proteomes" id="UP000789920"/>
    </source>
</evidence>
<keyword evidence="2" id="KW-1185">Reference proteome</keyword>
<organism evidence="1 2">
    <name type="scientific">Racocetra persica</name>
    <dbReference type="NCBI Taxonomy" id="160502"/>
    <lineage>
        <taxon>Eukaryota</taxon>
        <taxon>Fungi</taxon>
        <taxon>Fungi incertae sedis</taxon>
        <taxon>Mucoromycota</taxon>
        <taxon>Glomeromycotina</taxon>
        <taxon>Glomeromycetes</taxon>
        <taxon>Diversisporales</taxon>
        <taxon>Gigasporaceae</taxon>
        <taxon>Racocetra</taxon>
    </lineage>
</organism>
<proteinExistence type="predicted"/>
<dbReference type="EMBL" id="CAJVQC010036273">
    <property type="protein sequence ID" value="CAG8760942.1"/>
    <property type="molecule type" value="Genomic_DNA"/>
</dbReference>
<feature type="non-terminal residue" evidence="1">
    <location>
        <position position="367"/>
    </location>
</feature>
<accession>A0ACA9QQF2</accession>
<comment type="caution">
    <text evidence="1">The sequence shown here is derived from an EMBL/GenBank/DDBJ whole genome shotgun (WGS) entry which is preliminary data.</text>
</comment>
<name>A0ACA9QQF2_9GLOM</name>
<reference evidence="1" key="1">
    <citation type="submission" date="2021-06" db="EMBL/GenBank/DDBJ databases">
        <authorList>
            <person name="Kallberg Y."/>
            <person name="Tangrot J."/>
            <person name="Rosling A."/>
        </authorList>
    </citation>
    <scope>NUCLEOTIDE SEQUENCE</scope>
    <source>
        <strain evidence="1">MA461A</strain>
    </source>
</reference>
<gene>
    <name evidence="1" type="ORF">RPERSI_LOCUS15219</name>
</gene>